<dbReference type="STRING" id="79200.A0A175YJP9"/>
<dbReference type="PANTHER" id="PTHR31672:SF10">
    <property type="entry name" value="F-BOX DOMAIN-CONTAINING PROTEIN"/>
    <property type="match status" value="1"/>
</dbReference>
<dbReference type="CDD" id="cd22157">
    <property type="entry name" value="F-box_AtFBW1-like"/>
    <property type="match status" value="1"/>
</dbReference>
<accession>A0A175YJP9</accession>
<dbReference type="AlphaFoldDB" id="A0A175YJP9"/>
<reference evidence="2" key="1">
    <citation type="journal article" date="2016" name="Nat. Genet.">
        <title>A high-quality carrot genome assembly provides new insights into carotenoid accumulation and asterid genome evolution.</title>
        <authorList>
            <person name="Iorizzo M."/>
            <person name="Ellison S."/>
            <person name="Senalik D."/>
            <person name="Zeng P."/>
            <person name="Satapoomin P."/>
            <person name="Huang J."/>
            <person name="Bowman M."/>
            <person name="Iovene M."/>
            <person name="Sanseverino W."/>
            <person name="Cavagnaro P."/>
            <person name="Yildiz M."/>
            <person name="Macko-Podgorni A."/>
            <person name="Moranska E."/>
            <person name="Grzebelus E."/>
            <person name="Grzebelus D."/>
            <person name="Ashrafi H."/>
            <person name="Zheng Z."/>
            <person name="Cheng S."/>
            <person name="Spooner D."/>
            <person name="Van Deynze A."/>
            <person name="Simon P."/>
        </authorList>
    </citation>
    <scope>NUCLEOTIDE SEQUENCE [LARGE SCALE GENOMIC DNA]</scope>
    <source>
        <tissue evidence="2">Leaf</tissue>
    </source>
</reference>
<dbReference type="OrthoDB" id="1022798at2759"/>
<evidence type="ECO:0000313" key="2">
    <source>
        <dbReference type="EMBL" id="KZM83799.1"/>
    </source>
</evidence>
<evidence type="ECO:0000313" key="4">
    <source>
        <dbReference type="Proteomes" id="UP000077755"/>
    </source>
</evidence>
<dbReference type="Gene3D" id="1.20.1280.50">
    <property type="match status" value="1"/>
</dbReference>
<feature type="domain" description="F-box" evidence="1">
    <location>
        <begin position="4"/>
        <end position="45"/>
    </location>
</feature>
<proteinExistence type="predicted"/>
<dbReference type="InterPro" id="IPR050796">
    <property type="entry name" value="SCF_F-box_component"/>
</dbReference>
<dbReference type="PANTHER" id="PTHR31672">
    <property type="entry name" value="BNACNNG10540D PROTEIN"/>
    <property type="match status" value="1"/>
</dbReference>
<dbReference type="InterPro" id="IPR036047">
    <property type="entry name" value="F-box-like_dom_sf"/>
</dbReference>
<dbReference type="InterPro" id="IPR001810">
    <property type="entry name" value="F-box_dom"/>
</dbReference>
<dbReference type="Pfam" id="PF08268">
    <property type="entry name" value="FBA_3"/>
    <property type="match status" value="1"/>
</dbReference>
<sequence length="363" mass="42040">MSTLPQEIIIEEILKRLPVESLVKLQVVCKLWNSLLHDPCFTRSHFQQSISQKPENDYLIINDHKYGGGRCPNVLSILSRNNFSETCIDKVPYSASESSNNDINLIGSINGLVCLNCFSNYRRRFMIWNPMIHRSKKILLPKYYGRALQNCVCGFGWDSITNDYKVMIKPGDSVEVALYSCKTDCWSYKPVDCDVSWSKYDIFQFPQFPSVVVKGIPYWKYYDGTKIVNFDVTTNRFRSLVNNNTDPMGPYYNLVNIYDALARIMYSNFTNMLLYVDLYDENRGVWSKMYEIKNVVTRSIKTLMCFKYGGETVYADRENVNCYDPKSDEIKVLVDCKKEYTQGFSYTPSLLSLDGMSSTSLWI</sequence>
<evidence type="ECO:0000313" key="3">
    <source>
        <dbReference type="EMBL" id="WOH11060.1"/>
    </source>
</evidence>
<dbReference type="InterPro" id="IPR013187">
    <property type="entry name" value="F-box-assoc_dom_typ3"/>
</dbReference>
<dbReference type="SMART" id="SM00256">
    <property type="entry name" value="FBOX"/>
    <property type="match status" value="1"/>
</dbReference>
<evidence type="ECO:0000259" key="1">
    <source>
        <dbReference type="SMART" id="SM00256"/>
    </source>
</evidence>
<dbReference type="Proteomes" id="UP000077755">
    <property type="component" value="Chromosome 8"/>
</dbReference>
<reference evidence="3" key="2">
    <citation type="submission" date="2022-03" db="EMBL/GenBank/DDBJ databases">
        <title>Draft title - Genomic analysis of global carrot germplasm unveils the trajectory of domestication and the origin of high carotenoid orange carrot.</title>
        <authorList>
            <person name="Iorizzo M."/>
            <person name="Ellison S."/>
            <person name="Senalik D."/>
            <person name="Macko-Podgorni A."/>
            <person name="Grzebelus D."/>
            <person name="Bostan H."/>
            <person name="Rolling W."/>
            <person name="Curaba J."/>
            <person name="Simon P."/>
        </authorList>
    </citation>
    <scope>NUCLEOTIDE SEQUENCE</scope>
    <source>
        <tissue evidence="3">Leaf</tissue>
    </source>
</reference>
<keyword evidence="4" id="KW-1185">Reference proteome</keyword>
<dbReference type="Gramene" id="KZM83799">
    <property type="protein sequence ID" value="KZM83799"/>
    <property type="gene ID" value="DCAR_028779"/>
</dbReference>
<organism evidence="2">
    <name type="scientific">Daucus carota subsp. sativus</name>
    <name type="common">Carrot</name>
    <dbReference type="NCBI Taxonomy" id="79200"/>
    <lineage>
        <taxon>Eukaryota</taxon>
        <taxon>Viridiplantae</taxon>
        <taxon>Streptophyta</taxon>
        <taxon>Embryophyta</taxon>
        <taxon>Tracheophyta</taxon>
        <taxon>Spermatophyta</taxon>
        <taxon>Magnoliopsida</taxon>
        <taxon>eudicotyledons</taxon>
        <taxon>Gunneridae</taxon>
        <taxon>Pentapetalae</taxon>
        <taxon>asterids</taxon>
        <taxon>campanulids</taxon>
        <taxon>Apiales</taxon>
        <taxon>Apiaceae</taxon>
        <taxon>Apioideae</taxon>
        <taxon>Scandiceae</taxon>
        <taxon>Daucinae</taxon>
        <taxon>Daucus</taxon>
        <taxon>Daucus sect. Daucus</taxon>
    </lineage>
</organism>
<protein>
    <recommendedName>
        <fullName evidence="1">F-box domain-containing protein</fullName>
    </recommendedName>
</protein>
<dbReference type="SUPFAM" id="SSF81383">
    <property type="entry name" value="F-box domain"/>
    <property type="match status" value="1"/>
</dbReference>
<dbReference type="NCBIfam" id="TIGR01640">
    <property type="entry name" value="F_box_assoc_1"/>
    <property type="match status" value="1"/>
</dbReference>
<gene>
    <name evidence="2" type="ORF">DCAR_028779</name>
    <name evidence="3" type="ORF">DCAR_0830539</name>
</gene>
<dbReference type="KEGG" id="dcr:108197920"/>
<dbReference type="InterPro" id="IPR017451">
    <property type="entry name" value="F-box-assoc_interact_dom"/>
</dbReference>
<dbReference type="EMBL" id="LNRQ01000008">
    <property type="protein sequence ID" value="KZM83799.1"/>
    <property type="molecule type" value="Genomic_DNA"/>
</dbReference>
<dbReference type="EMBL" id="CP093350">
    <property type="protein sequence ID" value="WOH11060.1"/>
    <property type="molecule type" value="Genomic_DNA"/>
</dbReference>
<dbReference type="Pfam" id="PF00646">
    <property type="entry name" value="F-box"/>
    <property type="match status" value="1"/>
</dbReference>
<dbReference type="OMA" id="EYECISA"/>
<name>A0A175YJP9_DAUCS</name>